<evidence type="ECO:0000256" key="11">
    <source>
        <dbReference type="ARBA" id="ARBA00049645"/>
    </source>
</evidence>
<dbReference type="InterPro" id="IPR000172">
    <property type="entry name" value="GMC_OxRdtase_N"/>
</dbReference>
<evidence type="ECO:0000256" key="4">
    <source>
        <dbReference type="ARBA" id="ARBA00022827"/>
    </source>
</evidence>
<evidence type="ECO:0000256" key="14">
    <source>
        <dbReference type="ARBA" id="ARBA00049778"/>
    </source>
</evidence>
<evidence type="ECO:0000256" key="5">
    <source>
        <dbReference type="ARBA" id="ARBA00023002"/>
    </source>
</evidence>
<keyword evidence="6" id="KW-0443">Lipid metabolism</keyword>
<comment type="caution">
    <text evidence="16">The sequence shown here is derived from an EMBL/GenBank/DDBJ whole genome shotgun (WGS) entry which is preliminary data.</text>
</comment>
<dbReference type="PANTHER" id="PTHR47470">
    <property type="entry name" value="CHOLESTEROL OXIDASE"/>
    <property type="match status" value="1"/>
</dbReference>
<evidence type="ECO:0000259" key="15">
    <source>
        <dbReference type="PROSITE" id="PS51379"/>
    </source>
</evidence>
<dbReference type="EMBL" id="JBBWWR010000001">
    <property type="protein sequence ID" value="KAK8971454.1"/>
    <property type="molecule type" value="Genomic_DNA"/>
</dbReference>
<dbReference type="PANTHER" id="PTHR47470:SF1">
    <property type="entry name" value="FAD-DEPENDENT OXIDOREDUCTASE 2 FAD BINDING DOMAIN-CONTAINING PROTEIN"/>
    <property type="match status" value="1"/>
</dbReference>
<evidence type="ECO:0000313" key="17">
    <source>
        <dbReference type="Proteomes" id="UP001412067"/>
    </source>
</evidence>
<organism evidence="16 17">
    <name type="scientific">Platanthera guangdongensis</name>
    <dbReference type="NCBI Taxonomy" id="2320717"/>
    <lineage>
        <taxon>Eukaryota</taxon>
        <taxon>Viridiplantae</taxon>
        <taxon>Streptophyta</taxon>
        <taxon>Embryophyta</taxon>
        <taxon>Tracheophyta</taxon>
        <taxon>Spermatophyta</taxon>
        <taxon>Magnoliopsida</taxon>
        <taxon>Liliopsida</taxon>
        <taxon>Asparagales</taxon>
        <taxon>Orchidaceae</taxon>
        <taxon>Orchidoideae</taxon>
        <taxon>Orchideae</taxon>
        <taxon>Orchidinae</taxon>
        <taxon>Platanthera</taxon>
    </lineage>
</organism>
<dbReference type="InterPro" id="IPR017896">
    <property type="entry name" value="4Fe4S_Fe-S-bd"/>
</dbReference>
<dbReference type="PROSITE" id="PS51379">
    <property type="entry name" value="4FE4S_FER_2"/>
    <property type="match status" value="1"/>
</dbReference>
<comment type="cofactor">
    <cofactor evidence="1">
        <name>FAD</name>
        <dbReference type="ChEBI" id="CHEBI:57692"/>
    </cofactor>
</comment>
<keyword evidence="5" id="KW-0560">Oxidoreductase</keyword>
<dbReference type="InterPro" id="IPR007867">
    <property type="entry name" value="GMC_OxRtase_C"/>
</dbReference>
<dbReference type="SUPFAM" id="SSF51905">
    <property type="entry name" value="FAD/NAD(P)-binding domain"/>
    <property type="match status" value="1"/>
</dbReference>
<keyword evidence="2" id="KW-0153">Cholesterol metabolism</keyword>
<dbReference type="Pfam" id="PF00732">
    <property type="entry name" value="GMC_oxred_N"/>
    <property type="match status" value="1"/>
</dbReference>
<evidence type="ECO:0000256" key="13">
    <source>
        <dbReference type="ARBA" id="ARBA00049744"/>
    </source>
</evidence>
<accession>A0ABR2N5Q3</accession>
<dbReference type="Pfam" id="PF05199">
    <property type="entry name" value="GMC_oxred_C"/>
    <property type="match status" value="1"/>
</dbReference>
<comment type="pathway">
    <text evidence="11">Steroid metabolism; cholesterol degradation.</text>
</comment>
<evidence type="ECO:0000256" key="10">
    <source>
        <dbReference type="ARBA" id="ARBA00038856"/>
    </source>
</evidence>
<dbReference type="EC" id="5.3.3.1" evidence="10"/>
<evidence type="ECO:0000256" key="9">
    <source>
        <dbReference type="ARBA" id="ARBA00023235"/>
    </source>
</evidence>
<proteinExistence type="predicted"/>
<reference evidence="16 17" key="1">
    <citation type="journal article" date="2022" name="Nat. Plants">
        <title>Genomes of leafy and leafless Platanthera orchids illuminate the evolution of mycoheterotrophy.</title>
        <authorList>
            <person name="Li M.H."/>
            <person name="Liu K.W."/>
            <person name="Li Z."/>
            <person name="Lu H.C."/>
            <person name="Ye Q.L."/>
            <person name="Zhang D."/>
            <person name="Wang J.Y."/>
            <person name="Li Y.F."/>
            <person name="Zhong Z.M."/>
            <person name="Liu X."/>
            <person name="Yu X."/>
            <person name="Liu D.K."/>
            <person name="Tu X.D."/>
            <person name="Liu B."/>
            <person name="Hao Y."/>
            <person name="Liao X.Y."/>
            <person name="Jiang Y.T."/>
            <person name="Sun W.H."/>
            <person name="Chen J."/>
            <person name="Chen Y.Q."/>
            <person name="Ai Y."/>
            <person name="Zhai J.W."/>
            <person name="Wu S.S."/>
            <person name="Zhou Z."/>
            <person name="Hsiao Y.Y."/>
            <person name="Wu W.L."/>
            <person name="Chen Y.Y."/>
            <person name="Lin Y.F."/>
            <person name="Hsu J.L."/>
            <person name="Li C.Y."/>
            <person name="Wang Z.W."/>
            <person name="Zhao X."/>
            <person name="Zhong W.Y."/>
            <person name="Ma X.K."/>
            <person name="Ma L."/>
            <person name="Huang J."/>
            <person name="Chen G.Z."/>
            <person name="Huang M.Z."/>
            <person name="Huang L."/>
            <person name="Peng D.H."/>
            <person name="Luo Y.B."/>
            <person name="Zou S.Q."/>
            <person name="Chen S.P."/>
            <person name="Lan S."/>
            <person name="Tsai W.C."/>
            <person name="Van de Peer Y."/>
            <person name="Liu Z.J."/>
        </authorList>
    </citation>
    <scope>NUCLEOTIDE SEQUENCE [LARGE SCALE GENOMIC DNA]</scope>
    <source>
        <strain evidence="16">Lor288</strain>
    </source>
</reference>
<keyword evidence="9" id="KW-0413">Isomerase</keyword>
<dbReference type="InterPro" id="IPR036188">
    <property type="entry name" value="FAD/NAD-bd_sf"/>
</dbReference>
<evidence type="ECO:0000256" key="7">
    <source>
        <dbReference type="ARBA" id="ARBA00023166"/>
    </source>
</evidence>
<name>A0ABR2N5Q3_9ASPA</name>
<keyword evidence="17" id="KW-1185">Reference proteome</keyword>
<dbReference type="Gene3D" id="3.50.50.60">
    <property type="entry name" value="FAD/NAD(P)-binding domain"/>
    <property type="match status" value="3"/>
</dbReference>
<evidence type="ECO:0000256" key="6">
    <source>
        <dbReference type="ARBA" id="ARBA00023098"/>
    </source>
</evidence>
<evidence type="ECO:0000256" key="3">
    <source>
        <dbReference type="ARBA" id="ARBA00022630"/>
    </source>
</evidence>
<evidence type="ECO:0000256" key="2">
    <source>
        <dbReference type="ARBA" id="ARBA00022548"/>
    </source>
</evidence>
<evidence type="ECO:0000256" key="8">
    <source>
        <dbReference type="ARBA" id="ARBA00023221"/>
    </source>
</evidence>
<feature type="domain" description="4Fe-4S ferredoxin-type" evidence="15">
    <location>
        <begin position="183"/>
        <end position="212"/>
    </location>
</feature>
<keyword evidence="7" id="KW-1207">Sterol metabolism</keyword>
<protein>
    <recommendedName>
        <fullName evidence="13">Cholesterol oxidase</fullName>
        <ecNumber evidence="12">1.1.3.6</ecNumber>
        <ecNumber evidence="10">5.3.3.1</ecNumber>
    </recommendedName>
    <alternativeName>
        <fullName evidence="14">Cholesterol isomerase</fullName>
    </alternativeName>
</protein>
<keyword evidence="3" id="KW-0285">Flavoprotein</keyword>
<evidence type="ECO:0000256" key="1">
    <source>
        <dbReference type="ARBA" id="ARBA00001974"/>
    </source>
</evidence>
<sequence length="670" mass="73637">MACEESYDAVVVGSGYGGSVAACRMSMAGINVCLLEKGRQWEAQDFPTDVFSLFSAVKFERRKWPGISFGSDKALFQIHEEGDSLAAVACGLGGGSLINAGVLLPTPLRTRRDPKWPKEWNTDWEKYELLASSMLGAQPSPVEFNNGRIIKQIVCEEIEDYKPDPIKLSINFDRKEEDDDDSLVGKKKLENCLACGNCLSGCPYNAKNSTDKNYLAVATKAGCVVKTERKVQYIVKNSCEVHELNGKNHQRRWRLYLDDLDYISADFVVLSAGVLGTTEILFKSQRRGMGLSERFGLGLSCNGNNVAYVARSRAPLHAHGLNKNQFSEVPFQIRPGPAISSSFTSSAGFTIQGGVIPTSYPNLIFKGITAYGWPPCYWFLHGLIDKIKCNIMRSKASQDMILNVIGHDSSDGIIAFDDEAEKIRITSPHDPLLPKKILALQNLTRKLGGILFMSKYRSTCVHLLGGCNAATNSSLGVCNPKGQVFNPINTNHLAVHEGLYVSDASLIPCSVGTNPCLTITALSERISQALVNDVIKFKSEVRVKENNQNMVSVPKINGEVQGNMWSDKVVVRETMRGFIGGMPCTAYLTMNMNYRGKGGFVNKNSFIGGSHSFLKGRAGGYVVFKSVSKEKLFILDGEVDLCEVDSRTPYTQYMHYGLTLASTSGSRYKL</sequence>
<keyword evidence="8" id="KW-0753">Steroid metabolism</keyword>
<dbReference type="EC" id="1.1.3.6" evidence="12"/>
<dbReference type="InterPro" id="IPR052542">
    <property type="entry name" value="Cholesterol_Oxidase"/>
</dbReference>
<dbReference type="Proteomes" id="UP001412067">
    <property type="component" value="Unassembled WGS sequence"/>
</dbReference>
<dbReference type="InterPro" id="IPR017900">
    <property type="entry name" value="4Fe4S_Fe_S_CS"/>
</dbReference>
<gene>
    <name evidence="16" type="primary">FAO1</name>
    <name evidence="16" type="ORF">KSP40_PGU019695</name>
</gene>
<evidence type="ECO:0000313" key="16">
    <source>
        <dbReference type="EMBL" id="KAK8971454.1"/>
    </source>
</evidence>
<evidence type="ECO:0000256" key="12">
    <source>
        <dbReference type="ARBA" id="ARBA00049723"/>
    </source>
</evidence>
<keyword evidence="4" id="KW-0274">FAD</keyword>
<dbReference type="PROSITE" id="PS00198">
    <property type="entry name" value="4FE4S_FER_1"/>
    <property type="match status" value="1"/>
</dbReference>